<dbReference type="RefSeq" id="WP_185137774.1">
    <property type="nucleotide sequence ID" value="NZ_JACJVR010000079.1"/>
</dbReference>
<keyword evidence="2" id="KW-1185">Reference proteome</keyword>
<dbReference type="EMBL" id="JACJVR010000079">
    <property type="protein sequence ID" value="MBB6693799.1"/>
    <property type="molecule type" value="Genomic_DNA"/>
</dbReference>
<organism evidence="1 2">
    <name type="scientific">Cohnella xylanilytica</name>
    <dbReference type="NCBI Taxonomy" id="557555"/>
    <lineage>
        <taxon>Bacteria</taxon>
        <taxon>Bacillati</taxon>
        <taxon>Bacillota</taxon>
        <taxon>Bacilli</taxon>
        <taxon>Bacillales</taxon>
        <taxon>Paenibacillaceae</taxon>
        <taxon>Cohnella</taxon>
    </lineage>
</organism>
<gene>
    <name evidence="1" type="ORF">H7B90_20590</name>
</gene>
<proteinExistence type="predicted"/>
<evidence type="ECO:0000313" key="1">
    <source>
        <dbReference type="EMBL" id="MBB6693799.1"/>
    </source>
</evidence>
<evidence type="ECO:0000313" key="2">
    <source>
        <dbReference type="Proteomes" id="UP000553776"/>
    </source>
</evidence>
<dbReference type="Proteomes" id="UP000553776">
    <property type="component" value="Unassembled WGS sequence"/>
</dbReference>
<name>A0A841U204_9BACL</name>
<protein>
    <submittedName>
        <fullName evidence="1">Uncharacterized protein</fullName>
    </submittedName>
</protein>
<sequence length="64" mass="7166">MTAAEKERIELFVAESFPDGTAARELRLSSAEADYVRARFPEAVLEEMSGGRCPDGKVWYDVKL</sequence>
<accession>A0A841U204</accession>
<comment type="caution">
    <text evidence="1">The sequence shown here is derived from an EMBL/GenBank/DDBJ whole genome shotgun (WGS) entry which is preliminary data.</text>
</comment>
<reference evidence="1 2" key="1">
    <citation type="submission" date="2020-08" db="EMBL/GenBank/DDBJ databases">
        <title>Cohnella phylogeny.</title>
        <authorList>
            <person name="Dunlap C."/>
        </authorList>
    </citation>
    <scope>NUCLEOTIDE SEQUENCE [LARGE SCALE GENOMIC DNA]</scope>
    <source>
        <strain evidence="1 2">DSM 25239</strain>
    </source>
</reference>
<dbReference type="AlphaFoldDB" id="A0A841U204"/>